<reference evidence="1 2" key="1">
    <citation type="journal article" date="2015" name="Mol. Plant Microbe Interact.">
        <title>Genome, transcriptome, and functional analyses of Penicillium expansum provide new insights into secondary metabolism and pathogenicity.</title>
        <authorList>
            <person name="Ballester A.R."/>
            <person name="Marcet-Houben M."/>
            <person name="Levin E."/>
            <person name="Sela N."/>
            <person name="Selma-Lazaro C."/>
            <person name="Carmona L."/>
            <person name="Wisniewski M."/>
            <person name="Droby S."/>
            <person name="Gonzalez-Candelas L."/>
            <person name="Gabaldon T."/>
        </authorList>
    </citation>
    <scope>NUCLEOTIDE SEQUENCE [LARGE SCALE GENOMIC DNA]</scope>
    <source>
        <strain evidence="1 2">PHI-1</strain>
    </source>
</reference>
<dbReference type="AlphaFoldDB" id="A0A0A2KPG5"/>
<comment type="caution">
    <text evidence="1">The sequence shown here is derived from an EMBL/GenBank/DDBJ whole genome shotgun (WGS) entry which is preliminary data.</text>
</comment>
<dbReference type="HOGENOM" id="CLU_3191513_0_0_1"/>
<protein>
    <submittedName>
        <fullName evidence="1">Uncharacterized protein</fullName>
    </submittedName>
</protein>
<gene>
    <name evidence="1" type="ORF">PITC_054130</name>
</gene>
<sequence>MYSGPSWKYHAQSTHVASIASNSRLRKDYSRSLFLCPDFHCQDTMI</sequence>
<evidence type="ECO:0000313" key="1">
    <source>
        <dbReference type="EMBL" id="KGO69712.1"/>
    </source>
</evidence>
<name>A0A0A2KPG5_PENIT</name>
<organism evidence="1 2">
    <name type="scientific">Penicillium italicum</name>
    <name type="common">Blue mold</name>
    <dbReference type="NCBI Taxonomy" id="40296"/>
    <lineage>
        <taxon>Eukaryota</taxon>
        <taxon>Fungi</taxon>
        <taxon>Dikarya</taxon>
        <taxon>Ascomycota</taxon>
        <taxon>Pezizomycotina</taxon>
        <taxon>Eurotiomycetes</taxon>
        <taxon>Eurotiomycetidae</taxon>
        <taxon>Eurotiales</taxon>
        <taxon>Aspergillaceae</taxon>
        <taxon>Penicillium</taxon>
    </lineage>
</organism>
<proteinExistence type="predicted"/>
<evidence type="ECO:0000313" key="2">
    <source>
        <dbReference type="Proteomes" id="UP000030104"/>
    </source>
</evidence>
<dbReference type="Proteomes" id="UP000030104">
    <property type="component" value="Unassembled WGS sequence"/>
</dbReference>
<accession>A0A0A2KPG5</accession>
<keyword evidence="2" id="KW-1185">Reference proteome</keyword>
<dbReference type="EMBL" id="JQGA01001121">
    <property type="protein sequence ID" value="KGO69712.1"/>
    <property type="molecule type" value="Genomic_DNA"/>
</dbReference>